<evidence type="ECO:0000256" key="9">
    <source>
        <dbReference type="ARBA" id="ARBA00023242"/>
    </source>
</evidence>
<comment type="subcellular location">
    <subcellularLocation>
        <location evidence="2">Chromosome</location>
    </subcellularLocation>
    <subcellularLocation>
        <location evidence="3">Cytoplasm</location>
    </subcellularLocation>
    <subcellularLocation>
        <location evidence="1">Nucleus</location>
    </subcellularLocation>
</comment>
<dbReference type="OrthoDB" id="7492809at2759"/>
<dbReference type="RefSeq" id="XP_023936248.2">
    <property type="nucleotide sequence ID" value="XM_024080480.2"/>
</dbReference>
<organism evidence="11 12">
    <name type="scientific">Bicyclus anynana</name>
    <name type="common">Squinting bush brown butterfly</name>
    <dbReference type="NCBI Taxonomy" id="110368"/>
    <lineage>
        <taxon>Eukaryota</taxon>
        <taxon>Metazoa</taxon>
        <taxon>Ecdysozoa</taxon>
        <taxon>Arthropoda</taxon>
        <taxon>Hexapoda</taxon>
        <taxon>Insecta</taxon>
        <taxon>Pterygota</taxon>
        <taxon>Neoptera</taxon>
        <taxon>Endopterygota</taxon>
        <taxon>Lepidoptera</taxon>
        <taxon>Glossata</taxon>
        <taxon>Ditrysia</taxon>
        <taxon>Papilionoidea</taxon>
        <taxon>Nymphalidae</taxon>
        <taxon>Satyrinae</taxon>
        <taxon>Satyrini</taxon>
        <taxon>Mycalesina</taxon>
        <taxon>Bicyclus</taxon>
    </lineage>
</organism>
<evidence type="ECO:0000256" key="8">
    <source>
        <dbReference type="ARBA" id="ARBA00023186"/>
    </source>
</evidence>
<evidence type="ECO:0000256" key="1">
    <source>
        <dbReference type="ARBA" id="ARBA00004123"/>
    </source>
</evidence>
<sequence length="905" mass="101938">MAVGADIIVDLSDNDDDDCVLEAIIYNSKSKKQKVSVNCDHIFKENPLLAEVIEKCLNLENTEGMQNVLYKTLLDIYKRANPEFKLSSDFQTILKRTLINLDKDPGHKYSHIQELCNALRGRRSKLIRMKRAQLIKLDREEPKQPVHQASSELKRTNLYDKRCKRHKPDIIDLDNYEEIPTINLDQNDTDNDSPIIIDDEKENQRSEIINNCSTETIIDVSKYEDLNGNHTNKENVEKTNDILTLMNNIVQTGNTQENQVTAIENRSCISNENAEERLVNTIDEDNNIPESPEKLLLPRTVSTIDLVEEEPTSMSNAEKIKHIELEIAEYKQLIAILDEEEVTDDSTHSPYIRSEKLKEKIVLLYKELCAITGAEVTKRREVTLTVIEGHPPGPVKRLQRLLNSNIGSDGNPPFPDFSDVVTCVTKANISDNLGWNKLQVMREASALFTHCGRALQKRRQQREWNDLLSRVKAERSNDDPADRDPELLARLQANRRVAVKREADLLERYSMMQDLPPDCVNTTSDNEADKVGSVDCGTNCDRDEGLDQNDSLQINMQKNKTVAPTKEINTLDSNKLVNINSNGNLIQATNNAFVPNSCLIQNPTLVMPTIIAESITNKCFTDEFGFKIFNPPPIPHVVVPVPTISFIVSNFGLNVTNELSSEKVNYDLQAKLSVESTVGHNIFQSNAANVKSHVEILSIEPNVDKLNTEAVNYDLQCNVAKNSVESTVGDNIFQSDAANVKSHVEILSIEPNVDKLNAEPVNYDLQCNIANLNAKSAVQDFQSNAANCITHVEKVKLETNIESAVEDDNFQSNTKSIHERLQFEPNADCNLNDGEVKLETTEETSSFPKVKLENNDIDIKPDPTENVTKLLNDFCDNYTVTVFDIEDPFLVVEISDSSDDDESYL</sequence>
<dbReference type="GeneID" id="112044598"/>
<dbReference type="InterPro" id="IPR046378">
    <property type="entry name" value="DAXX_histone-bd"/>
</dbReference>
<protein>
    <submittedName>
        <fullName evidence="12">Uncharacterized protein LOC112044598</fullName>
    </submittedName>
</protein>
<keyword evidence="6" id="KW-0053">Apoptosis</keyword>
<keyword evidence="5" id="KW-0963">Cytoplasm</keyword>
<accession>A0A6J1MTL7</accession>
<dbReference type="KEGG" id="bany:112044598"/>
<dbReference type="GO" id="GO:0042393">
    <property type="term" value="F:histone binding"/>
    <property type="evidence" value="ECO:0007669"/>
    <property type="project" value="InterPro"/>
</dbReference>
<dbReference type="GO" id="GO:0005634">
    <property type="term" value="C:nucleus"/>
    <property type="evidence" value="ECO:0007669"/>
    <property type="project" value="UniProtKB-SubCell"/>
</dbReference>
<feature type="domain" description="Daxx histone-binding" evidence="10">
    <location>
        <begin position="426"/>
        <end position="510"/>
    </location>
</feature>
<dbReference type="Gene3D" id="1.10.8.810">
    <property type="entry name" value="Daxx helical bundle domain"/>
    <property type="match status" value="1"/>
</dbReference>
<evidence type="ECO:0000256" key="6">
    <source>
        <dbReference type="ARBA" id="ARBA00022703"/>
    </source>
</evidence>
<keyword evidence="9" id="KW-0539">Nucleus</keyword>
<proteinExistence type="predicted"/>
<dbReference type="GO" id="GO:0006915">
    <property type="term" value="P:apoptotic process"/>
    <property type="evidence" value="ECO:0007669"/>
    <property type="project" value="UniProtKB-KW"/>
</dbReference>
<dbReference type="GO" id="GO:0006355">
    <property type="term" value="P:regulation of DNA-templated transcription"/>
    <property type="evidence" value="ECO:0007669"/>
    <property type="project" value="UniProtKB-ARBA"/>
</dbReference>
<reference evidence="12" key="1">
    <citation type="submission" date="2025-08" db="UniProtKB">
        <authorList>
            <consortium name="RefSeq"/>
        </authorList>
    </citation>
    <scope>IDENTIFICATION</scope>
</reference>
<gene>
    <name evidence="12" type="primary">LOC112044598</name>
</gene>
<keyword evidence="7" id="KW-0175">Coiled coil</keyword>
<keyword evidence="4" id="KW-0158">Chromosome</keyword>
<evidence type="ECO:0000259" key="10">
    <source>
        <dbReference type="Pfam" id="PF20920"/>
    </source>
</evidence>
<dbReference type="GO" id="GO:0005694">
    <property type="term" value="C:chromosome"/>
    <property type="evidence" value="ECO:0007669"/>
    <property type="project" value="UniProtKB-SubCell"/>
</dbReference>
<dbReference type="Proteomes" id="UP001652582">
    <property type="component" value="Chromosome 19"/>
</dbReference>
<dbReference type="InterPro" id="IPR038298">
    <property type="entry name" value="Daxx_N_sf"/>
</dbReference>
<name>A0A6J1MTL7_BICAN</name>
<evidence type="ECO:0000313" key="12">
    <source>
        <dbReference type="RefSeq" id="XP_023936248.2"/>
    </source>
</evidence>
<dbReference type="AlphaFoldDB" id="A0A6J1MTL7"/>
<keyword evidence="11" id="KW-1185">Reference proteome</keyword>
<dbReference type="Pfam" id="PF20920">
    <property type="entry name" value="DAXX_hist_bd"/>
    <property type="match status" value="1"/>
</dbReference>
<evidence type="ECO:0000313" key="11">
    <source>
        <dbReference type="Proteomes" id="UP001652582"/>
    </source>
</evidence>
<evidence type="ECO:0000256" key="7">
    <source>
        <dbReference type="ARBA" id="ARBA00023054"/>
    </source>
</evidence>
<dbReference type="Gene3D" id="1.20.58.2170">
    <property type="match status" value="1"/>
</dbReference>
<dbReference type="GO" id="GO:0005737">
    <property type="term" value="C:cytoplasm"/>
    <property type="evidence" value="ECO:0007669"/>
    <property type="project" value="UniProtKB-SubCell"/>
</dbReference>
<dbReference type="InterPro" id="IPR046426">
    <property type="entry name" value="DAXX_histone-bd_sf"/>
</dbReference>
<keyword evidence="8" id="KW-0143">Chaperone</keyword>
<evidence type="ECO:0000256" key="5">
    <source>
        <dbReference type="ARBA" id="ARBA00022490"/>
    </source>
</evidence>
<evidence type="ECO:0000256" key="2">
    <source>
        <dbReference type="ARBA" id="ARBA00004286"/>
    </source>
</evidence>
<evidence type="ECO:0000256" key="4">
    <source>
        <dbReference type="ARBA" id="ARBA00022454"/>
    </source>
</evidence>
<evidence type="ECO:0000256" key="3">
    <source>
        <dbReference type="ARBA" id="ARBA00004496"/>
    </source>
</evidence>